<accession>A0A1I5MP28</accession>
<dbReference type="GO" id="GO:0016791">
    <property type="term" value="F:phosphatase activity"/>
    <property type="evidence" value="ECO:0007669"/>
    <property type="project" value="TreeGrafter"/>
</dbReference>
<dbReference type="OrthoDB" id="3180855at2"/>
<dbReference type="PANTHER" id="PTHR10000">
    <property type="entry name" value="PHOSPHOSERINE PHOSPHATASE"/>
    <property type="match status" value="1"/>
</dbReference>
<dbReference type="EMBL" id="FOWQ01000003">
    <property type="protein sequence ID" value="SFP11263.1"/>
    <property type="molecule type" value="Genomic_DNA"/>
</dbReference>
<dbReference type="Gene3D" id="3.30.1240.10">
    <property type="match status" value="1"/>
</dbReference>
<gene>
    <name evidence="1" type="ORF">SAMN05660464_2087</name>
</gene>
<name>A0A1I5MP28_9ACTN</name>
<dbReference type="Gene3D" id="3.40.50.1000">
    <property type="entry name" value="HAD superfamily/HAD-like"/>
    <property type="match status" value="1"/>
</dbReference>
<reference evidence="2" key="1">
    <citation type="submission" date="2016-10" db="EMBL/GenBank/DDBJ databases">
        <authorList>
            <person name="Varghese N."/>
            <person name="Submissions S."/>
        </authorList>
    </citation>
    <scope>NUCLEOTIDE SEQUENCE [LARGE SCALE GENOMIC DNA]</scope>
    <source>
        <strain evidence="2">DSM 44208</strain>
    </source>
</reference>
<evidence type="ECO:0008006" key="3">
    <source>
        <dbReference type="Google" id="ProtNLM"/>
    </source>
</evidence>
<dbReference type="RefSeq" id="WP_091108994.1">
    <property type="nucleotide sequence ID" value="NZ_FOWQ01000003.1"/>
</dbReference>
<dbReference type="STRING" id="1523247.SAMN05660464_2087"/>
<proteinExistence type="predicted"/>
<dbReference type="GO" id="GO:0005829">
    <property type="term" value="C:cytosol"/>
    <property type="evidence" value="ECO:0007669"/>
    <property type="project" value="TreeGrafter"/>
</dbReference>
<evidence type="ECO:0000313" key="2">
    <source>
        <dbReference type="Proteomes" id="UP000198857"/>
    </source>
</evidence>
<protein>
    <recommendedName>
        <fullName evidence="3">Cof subfamily of IIB subfamily of haloacid dehalogenase superfamily/HAD-superfamily hydrolase, subfamily IIB</fullName>
    </recommendedName>
</protein>
<dbReference type="InterPro" id="IPR036412">
    <property type="entry name" value="HAD-like_sf"/>
</dbReference>
<keyword evidence="2" id="KW-1185">Reference proteome</keyword>
<dbReference type="Pfam" id="PF08282">
    <property type="entry name" value="Hydrolase_3"/>
    <property type="match status" value="1"/>
</dbReference>
<evidence type="ECO:0000313" key="1">
    <source>
        <dbReference type="EMBL" id="SFP11263.1"/>
    </source>
</evidence>
<dbReference type="SUPFAM" id="SSF56784">
    <property type="entry name" value="HAD-like"/>
    <property type="match status" value="1"/>
</dbReference>
<dbReference type="GO" id="GO:0000287">
    <property type="term" value="F:magnesium ion binding"/>
    <property type="evidence" value="ECO:0007669"/>
    <property type="project" value="TreeGrafter"/>
</dbReference>
<dbReference type="PANTHER" id="PTHR10000:SF8">
    <property type="entry name" value="HAD SUPERFAMILY HYDROLASE-LIKE, TYPE 3"/>
    <property type="match status" value="1"/>
</dbReference>
<dbReference type="Proteomes" id="UP000198857">
    <property type="component" value="Unassembled WGS sequence"/>
</dbReference>
<dbReference type="InterPro" id="IPR023214">
    <property type="entry name" value="HAD_sf"/>
</dbReference>
<sequence length="270" mass="29017">MSDWRPRLIASDMDGTLLRSDDTVSDETVAELRRWADDGVPLVLATGRPPRWMRRIREVVRTGTAVCCNGAVLLDLERFEVLEEDALPPDVLAAITGGLRAEQPGTWFAVEYGLEFRHEPVYRPRWDVDAPGVAEAPLEEIVAAPAAKLLARHEDMDRDSFVALVQRVAGDLATVTTSSSDALAEISARGVTKATGLSRVAARHGVGPEDVVVFGDMPNDIAAFDWVREGGGRAVAMAHAHPELLAAATDVTTGNDDDGVAAFLASLPSR</sequence>
<organism evidence="1 2">
    <name type="scientific">Geodermatophilus dictyosporus</name>
    <dbReference type="NCBI Taxonomy" id="1523247"/>
    <lineage>
        <taxon>Bacteria</taxon>
        <taxon>Bacillati</taxon>
        <taxon>Actinomycetota</taxon>
        <taxon>Actinomycetes</taxon>
        <taxon>Geodermatophilales</taxon>
        <taxon>Geodermatophilaceae</taxon>
        <taxon>Geodermatophilus</taxon>
    </lineage>
</organism>
<dbReference type="AlphaFoldDB" id="A0A1I5MP28"/>